<accession>A0A7X0FS36</accession>
<feature type="region of interest" description="Disordered" evidence="1">
    <location>
        <begin position="1"/>
        <end position="22"/>
    </location>
</feature>
<comment type="caution">
    <text evidence="2">The sequence shown here is derived from an EMBL/GenBank/DDBJ whole genome shotgun (WGS) entry which is preliminary data.</text>
</comment>
<feature type="compositionally biased region" description="Basic and acidic residues" evidence="1">
    <location>
        <begin position="1"/>
        <end position="19"/>
    </location>
</feature>
<proteinExistence type="predicted"/>
<protein>
    <submittedName>
        <fullName evidence="2">Uncharacterized protein</fullName>
    </submittedName>
</protein>
<name>A0A7X0FS36_9MICO</name>
<evidence type="ECO:0000313" key="2">
    <source>
        <dbReference type="EMBL" id="MBB6392698.1"/>
    </source>
</evidence>
<dbReference type="EMBL" id="JACHML010000001">
    <property type="protein sequence ID" value="MBB6392698.1"/>
    <property type="molecule type" value="Genomic_DNA"/>
</dbReference>
<dbReference type="AlphaFoldDB" id="A0A7X0FS36"/>
<evidence type="ECO:0000256" key="1">
    <source>
        <dbReference type="SAM" id="MobiDB-lite"/>
    </source>
</evidence>
<keyword evidence="3" id="KW-1185">Reference proteome</keyword>
<sequence>MANADDLARRFEQYEPRPEDEVDPVAVRELMDAVTARSAAEARLTAAVIAARAAGLSWGTTGAFVGTTGEAARQRYSRLARAAATASD</sequence>
<organism evidence="2 3">
    <name type="scientific">Microbacterium thalassium</name>
    <dbReference type="NCBI Taxonomy" id="362649"/>
    <lineage>
        <taxon>Bacteria</taxon>
        <taxon>Bacillati</taxon>
        <taxon>Actinomycetota</taxon>
        <taxon>Actinomycetes</taxon>
        <taxon>Micrococcales</taxon>
        <taxon>Microbacteriaceae</taxon>
        <taxon>Microbacterium</taxon>
    </lineage>
</organism>
<gene>
    <name evidence="2" type="ORF">HD594_003011</name>
</gene>
<dbReference type="Proteomes" id="UP000537775">
    <property type="component" value="Unassembled WGS sequence"/>
</dbReference>
<reference evidence="2 3" key="1">
    <citation type="submission" date="2020-08" db="EMBL/GenBank/DDBJ databases">
        <title>Sequencing the genomes of 1000 actinobacteria strains.</title>
        <authorList>
            <person name="Klenk H.-P."/>
        </authorList>
    </citation>
    <scope>NUCLEOTIDE SEQUENCE [LARGE SCALE GENOMIC DNA]</scope>
    <source>
        <strain evidence="2 3">DSM 12511</strain>
    </source>
</reference>
<evidence type="ECO:0000313" key="3">
    <source>
        <dbReference type="Proteomes" id="UP000537775"/>
    </source>
</evidence>
<dbReference type="RefSeq" id="WP_184751741.1">
    <property type="nucleotide sequence ID" value="NZ_BAAAJR010000001.1"/>
</dbReference>